<dbReference type="OrthoDB" id="1470350at2759"/>
<dbReference type="AlphaFoldDB" id="A0A9P4Q531"/>
<evidence type="ECO:0000256" key="1">
    <source>
        <dbReference type="ARBA" id="ARBA00001971"/>
    </source>
</evidence>
<protein>
    <submittedName>
        <fullName evidence="11">Cytochrome P450</fullName>
    </submittedName>
</protein>
<proteinExistence type="inferred from homology"/>
<evidence type="ECO:0000256" key="2">
    <source>
        <dbReference type="ARBA" id="ARBA00010617"/>
    </source>
</evidence>
<comment type="caution">
    <text evidence="11">The sequence shown here is derived from an EMBL/GenBank/DDBJ whole genome shotgun (WGS) entry which is preliminary data.</text>
</comment>
<accession>A0A9P4Q531</accession>
<dbReference type="GO" id="GO:0004497">
    <property type="term" value="F:monooxygenase activity"/>
    <property type="evidence" value="ECO:0007669"/>
    <property type="project" value="UniProtKB-KW"/>
</dbReference>
<dbReference type="GO" id="GO:0005506">
    <property type="term" value="F:iron ion binding"/>
    <property type="evidence" value="ECO:0007669"/>
    <property type="project" value="InterPro"/>
</dbReference>
<sequence length="552" mass="61777">MAFLTLTSFALLTVAFVLYKITTNIRRARELRAFAIDNGCEEPHWGGGFISGLKRFSEMRKQIRAGADILDDLISREFEKPTTKKTVLDATDLITTMDPANLQAMLATQFTDFETGKKRAGQFGPIMGKSIFTSDGPFWEHSRALLRPQFVRDNINDLDETDRAASLLIEAALAKAGPVDSSGWTPMVDLQPLFYNFTLDTATHFLFGESVDSLSDAIKSARQTDSYQCQSSRSANRDEEKASRHTAGRQANTDEFQQAFATVSDYLLNRIRFQSLYWTVDGIAFRRAISKLQHFTSHFVQRAVDAAAAAEKSPSSMAGNANSKNLLYALATRTKDRVELRSQTIAVLFAGRDTTAGLLGWAFLRLAQHRDIYASLRREILSAFPADQPITFAQLKSCRPLQHFLNEVLRLHPTVPFNNRIATRDTTLPVGGGAAGTSPIVVTKGQTVAFSVYFMHRRKDLWGEDALEFKPERWERRVPAWQFLPFSGGPRICLGQQYAVTEASYVLVRFLREFEAMEPVGWTDALTVKKGVGLVMWPGQGVRVRFRKAATS</sequence>
<evidence type="ECO:0000256" key="6">
    <source>
        <dbReference type="ARBA" id="ARBA00023004"/>
    </source>
</evidence>
<dbReference type="SUPFAM" id="SSF48264">
    <property type="entry name" value="Cytochrome P450"/>
    <property type="match status" value="1"/>
</dbReference>
<keyword evidence="3 8" id="KW-0349">Heme</keyword>
<keyword evidence="5 9" id="KW-0560">Oxidoreductase</keyword>
<evidence type="ECO:0000256" key="5">
    <source>
        <dbReference type="ARBA" id="ARBA00023002"/>
    </source>
</evidence>
<dbReference type="GO" id="GO:0016705">
    <property type="term" value="F:oxidoreductase activity, acting on paired donors, with incorporation or reduction of molecular oxygen"/>
    <property type="evidence" value="ECO:0007669"/>
    <property type="project" value="InterPro"/>
</dbReference>
<feature type="region of interest" description="Disordered" evidence="10">
    <location>
        <begin position="225"/>
        <end position="250"/>
    </location>
</feature>
<dbReference type="PANTHER" id="PTHR24287:SF1">
    <property type="entry name" value="P450, PUTATIVE (EUROFUNG)-RELATED"/>
    <property type="match status" value="1"/>
</dbReference>
<evidence type="ECO:0000256" key="10">
    <source>
        <dbReference type="SAM" id="MobiDB-lite"/>
    </source>
</evidence>
<evidence type="ECO:0000256" key="4">
    <source>
        <dbReference type="ARBA" id="ARBA00022723"/>
    </source>
</evidence>
<dbReference type="PROSITE" id="PS00086">
    <property type="entry name" value="CYTOCHROME_P450"/>
    <property type="match status" value="1"/>
</dbReference>
<evidence type="ECO:0000256" key="7">
    <source>
        <dbReference type="ARBA" id="ARBA00023033"/>
    </source>
</evidence>
<dbReference type="Proteomes" id="UP000799441">
    <property type="component" value="Unassembled WGS sequence"/>
</dbReference>
<evidence type="ECO:0000256" key="9">
    <source>
        <dbReference type="RuleBase" id="RU000461"/>
    </source>
</evidence>
<evidence type="ECO:0000313" key="12">
    <source>
        <dbReference type="Proteomes" id="UP000799441"/>
    </source>
</evidence>
<dbReference type="InterPro" id="IPR036396">
    <property type="entry name" value="Cyt_P450_sf"/>
</dbReference>
<dbReference type="GO" id="GO:0020037">
    <property type="term" value="F:heme binding"/>
    <property type="evidence" value="ECO:0007669"/>
    <property type="project" value="InterPro"/>
</dbReference>
<dbReference type="CDD" id="cd11063">
    <property type="entry name" value="CYP52"/>
    <property type="match status" value="1"/>
</dbReference>
<evidence type="ECO:0000256" key="8">
    <source>
        <dbReference type="PIRSR" id="PIRSR602401-1"/>
    </source>
</evidence>
<dbReference type="PANTHER" id="PTHR24287">
    <property type="entry name" value="P450, PUTATIVE (EUROFUNG)-RELATED"/>
    <property type="match status" value="1"/>
</dbReference>
<reference evidence="11" key="1">
    <citation type="journal article" date="2020" name="Stud. Mycol.">
        <title>101 Dothideomycetes genomes: a test case for predicting lifestyles and emergence of pathogens.</title>
        <authorList>
            <person name="Haridas S."/>
            <person name="Albert R."/>
            <person name="Binder M."/>
            <person name="Bloem J."/>
            <person name="Labutti K."/>
            <person name="Salamov A."/>
            <person name="Andreopoulos B."/>
            <person name="Baker S."/>
            <person name="Barry K."/>
            <person name="Bills G."/>
            <person name="Bluhm B."/>
            <person name="Cannon C."/>
            <person name="Castanera R."/>
            <person name="Culley D."/>
            <person name="Daum C."/>
            <person name="Ezra D."/>
            <person name="Gonzalez J."/>
            <person name="Henrissat B."/>
            <person name="Kuo A."/>
            <person name="Liang C."/>
            <person name="Lipzen A."/>
            <person name="Lutzoni F."/>
            <person name="Magnuson J."/>
            <person name="Mondo S."/>
            <person name="Nolan M."/>
            <person name="Ohm R."/>
            <person name="Pangilinan J."/>
            <person name="Park H.-J."/>
            <person name="Ramirez L."/>
            <person name="Alfaro M."/>
            <person name="Sun H."/>
            <person name="Tritt A."/>
            <person name="Yoshinaga Y."/>
            <person name="Zwiers L.-H."/>
            <person name="Turgeon B."/>
            <person name="Goodwin S."/>
            <person name="Spatafora J."/>
            <person name="Crous P."/>
            <person name="Grigoriev I."/>
        </authorList>
    </citation>
    <scope>NUCLEOTIDE SEQUENCE</scope>
    <source>
        <strain evidence="11">CBS 116435</strain>
    </source>
</reference>
<feature type="binding site" description="axial binding residue" evidence="8">
    <location>
        <position position="493"/>
    </location>
    <ligand>
        <name>heme</name>
        <dbReference type="ChEBI" id="CHEBI:30413"/>
    </ligand>
    <ligandPart>
        <name>Fe</name>
        <dbReference type="ChEBI" id="CHEBI:18248"/>
    </ligandPart>
</feature>
<name>A0A9P4Q531_9PEZI</name>
<organism evidence="11 12">
    <name type="scientific">Polychaeton citri CBS 116435</name>
    <dbReference type="NCBI Taxonomy" id="1314669"/>
    <lineage>
        <taxon>Eukaryota</taxon>
        <taxon>Fungi</taxon>
        <taxon>Dikarya</taxon>
        <taxon>Ascomycota</taxon>
        <taxon>Pezizomycotina</taxon>
        <taxon>Dothideomycetes</taxon>
        <taxon>Dothideomycetidae</taxon>
        <taxon>Capnodiales</taxon>
        <taxon>Capnodiaceae</taxon>
        <taxon>Polychaeton</taxon>
    </lineage>
</organism>
<dbReference type="InterPro" id="IPR017972">
    <property type="entry name" value="Cyt_P450_CS"/>
</dbReference>
<dbReference type="EMBL" id="MU003829">
    <property type="protein sequence ID" value="KAF2718177.1"/>
    <property type="molecule type" value="Genomic_DNA"/>
</dbReference>
<keyword evidence="4 8" id="KW-0479">Metal-binding</keyword>
<dbReference type="Gene3D" id="1.10.630.10">
    <property type="entry name" value="Cytochrome P450"/>
    <property type="match status" value="1"/>
</dbReference>
<dbReference type="InterPro" id="IPR002401">
    <property type="entry name" value="Cyt_P450_E_grp-I"/>
</dbReference>
<keyword evidence="12" id="KW-1185">Reference proteome</keyword>
<dbReference type="InterPro" id="IPR047146">
    <property type="entry name" value="Cyt_P450_E_CYP52_fungi"/>
</dbReference>
<dbReference type="InterPro" id="IPR001128">
    <property type="entry name" value="Cyt_P450"/>
</dbReference>
<keyword evidence="7 9" id="KW-0503">Monooxygenase</keyword>
<evidence type="ECO:0000256" key="3">
    <source>
        <dbReference type="ARBA" id="ARBA00022617"/>
    </source>
</evidence>
<evidence type="ECO:0000313" key="11">
    <source>
        <dbReference type="EMBL" id="KAF2718177.1"/>
    </source>
</evidence>
<comment type="similarity">
    <text evidence="2 9">Belongs to the cytochrome P450 family.</text>
</comment>
<keyword evidence="6 8" id="KW-0408">Iron</keyword>
<dbReference type="Pfam" id="PF00067">
    <property type="entry name" value="p450"/>
    <property type="match status" value="1"/>
</dbReference>
<comment type="cofactor">
    <cofactor evidence="1 8">
        <name>heme</name>
        <dbReference type="ChEBI" id="CHEBI:30413"/>
    </cofactor>
</comment>
<dbReference type="PRINTS" id="PR00385">
    <property type="entry name" value="P450"/>
</dbReference>
<dbReference type="PRINTS" id="PR00463">
    <property type="entry name" value="EP450I"/>
</dbReference>
<feature type="compositionally biased region" description="Polar residues" evidence="10">
    <location>
        <begin position="225"/>
        <end position="234"/>
    </location>
</feature>
<gene>
    <name evidence="11" type="ORF">K431DRAFT_287911</name>
</gene>